<dbReference type="PANTHER" id="PTHR14492:SF4">
    <property type="entry name" value="CILIOGENESIS AND PLANAR POLARITY EFFECTOR 1"/>
    <property type="match status" value="1"/>
</dbReference>
<dbReference type="RefSeq" id="XP_055886711.1">
    <property type="nucleotide sequence ID" value="XM_056030736.1"/>
</dbReference>
<feature type="compositionally biased region" description="Polar residues" evidence="2">
    <location>
        <begin position="2378"/>
        <end position="2394"/>
    </location>
</feature>
<feature type="compositionally biased region" description="Low complexity" evidence="2">
    <location>
        <begin position="2713"/>
        <end position="2722"/>
    </location>
</feature>
<feature type="region of interest" description="Disordered" evidence="2">
    <location>
        <begin position="1672"/>
        <end position="1702"/>
    </location>
</feature>
<keyword evidence="1" id="KW-0175">Coiled coil</keyword>
<evidence type="ECO:0000256" key="1">
    <source>
        <dbReference type="SAM" id="Coils"/>
    </source>
</evidence>
<reference evidence="4" key="1">
    <citation type="submission" date="2025-08" db="UniProtKB">
        <authorList>
            <consortium name="RefSeq"/>
        </authorList>
    </citation>
    <scope>IDENTIFICATION</scope>
</reference>
<dbReference type="InterPro" id="IPR028236">
    <property type="entry name" value="CPLANE1"/>
</dbReference>
<accession>A0A9W3AHJ3</accession>
<keyword evidence="3" id="KW-1185">Reference proteome</keyword>
<dbReference type="GeneID" id="106060096"/>
<feature type="region of interest" description="Disordered" evidence="2">
    <location>
        <begin position="2909"/>
        <end position="2928"/>
    </location>
</feature>
<feature type="compositionally biased region" description="Polar residues" evidence="2">
    <location>
        <begin position="1830"/>
        <end position="1843"/>
    </location>
</feature>
<feature type="compositionally biased region" description="Polar residues" evidence="2">
    <location>
        <begin position="2723"/>
        <end position="2734"/>
    </location>
</feature>
<feature type="compositionally biased region" description="Polar residues" evidence="2">
    <location>
        <begin position="3177"/>
        <end position="3186"/>
    </location>
</feature>
<evidence type="ECO:0000256" key="2">
    <source>
        <dbReference type="SAM" id="MobiDB-lite"/>
    </source>
</evidence>
<evidence type="ECO:0000313" key="3">
    <source>
        <dbReference type="Proteomes" id="UP001165740"/>
    </source>
</evidence>
<feature type="region of interest" description="Disordered" evidence="2">
    <location>
        <begin position="2185"/>
        <end position="2237"/>
    </location>
</feature>
<organism evidence="3 4">
    <name type="scientific">Biomphalaria glabrata</name>
    <name type="common">Bloodfluke planorb</name>
    <name type="synonym">Freshwater snail</name>
    <dbReference type="NCBI Taxonomy" id="6526"/>
    <lineage>
        <taxon>Eukaryota</taxon>
        <taxon>Metazoa</taxon>
        <taxon>Spiralia</taxon>
        <taxon>Lophotrochozoa</taxon>
        <taxon>Mollusca</taxon>
        <taxon>Gastropoda</taxon>
        <taxon>Heterobranchia</taxon>
        <taxon>Euthyneura</taxon>
        <taxon>Panpulmonata</taxon>
        <taxon>Hygrophila</taxon>
        <taxon>Lymnaeoidea</taxon>
        <taxon>Planorbidae</taxon>
        <taxon>Biomphalaria</taxon>
    </lineage>
</organism>
<feature type="region of interest" description="Disordered" evidence="2">
    <location>
        <begin position="1488"/>
        <end position="1514"/>
    </location>
</feature>
<dbReference type="OMA" id="QYWDVRY"/>
<feature type="region of interest" description="Disordered" evidence="2">
    <location>
        <begin position="2372"/>
        <end position="2403"/>
    </location>
</feature>
<sequence length="3321" mass="374308">MKIHLEVLTSTVIKRKKPWSQVIWLGKERESLFLLDGNRVSVLYVPSGKTKRNITKLSALLSEAVCLTSTTDGLHLLGIQSSGEVFIWQKDSDELKTICGLSGLLLSEGISLKGNCRLFSSVDCTELLLVIDFKCIFLWQQDQADLKNHTLSGKWLRVPTHSGTLLPLPDNKEASTDATFYNSEVFGKCCQLSIVFNKNKNVHVTTLLIHFDKLSQSIKQDKEDISISCTWSHIDLSLKNSAINYEPISMQGAFVCQYTHNGQILAVGINQKSPAHTSVLFVSPFIQTVLISDIKGAGVKDPASKRGRQYWIAELKWTSNNLFLVLMLNNGSAGILSRLGELLILISQGCSVHLGPAYFLPFTPLISVQSNESNNLSNQVSLNSDYNVQHQKFSVSTHPSLPLVLFSDGYVVTVVSLPPEVSQMIFMRDLVLESSVYLKLVADTNRLDLTLANAYSLPAGESESVKQTPRVHKNRQIRGKSYSFEDLSVSLNETLDSEVSMALGLEDQAVFDISSGKIVFGETEAITLNEDSIHNEPKDTLKALHLARQNLLNVWKLAASSTELWSANMDKVVNHAVHNIVKLFSLILDCPQVEELLEASGKDLQINTKRLFQVVSFYKLLMDILQFDCQQRYLLPSVLHLSHKLSGTILSSVGLSQSDPRIKTLTGCFTLLKFTEKSLLNTYVVIPHNLKSKSLVAVSSDGEVAHHLADKDILQLDKDLTKRMTSTWKLLFKAVLQYMSSNDVSAQAMRQAHTLKQALEQNLVEMDIDMEPVQIPEISSGERYSLDGRHTMAIQAWQKQLNKNPEVQNTKSASKVLHSLFYTYILRNDLTAALSFVDSLIGKAKLNFAKDLNPDEKDLSLKLQPSLMTFITKTLRVQALHEPDMIPCIRDRAIRQLVQSLARFMAAYFSNQTVFIFPPHNPAPLPAVHYETSIANSRIIPKYHEDIVAIVRHQKLSEIWSVERTLEYLLLSGLVCEAVWFADRMGDWKSAYQLSVAHVIHRRIARPLYTKVNKPLSLPDWLSPDGILRRRLDKLVKIDFKSEQADLDHMTSILESISLAGLMGYTEVGCWLLQDMVNQLKAIVKLFTPLVCKEFYLPAPPAYCPQPPRIEKTFSLEAEDESQLRERVSSVLQLTLCVLNAAHLSIPLVGWYVQELNDAHKKAAQFKANTEGSCINFPDVLSQYLESESELSPMIEDSSVQSIMSSFRDLCTLLWLLHVRDQLSLCLRYREKHLSLGLDVENNEQWLRECFTSLQWAINLVPYSHYLADEASIYKVILALLQDLPATEDTANILAEHLYDIENLHPEVQERLERLMASWQCIILKPVSDGKSVGDRLLLDLDTKKTVSFLGSSPRGLSLSVYFYKQCQVMEKVLKKKQHCFGTYEEFVFSESKNVSMELNIGSRPFETRKSFIDFLDTFVDLRFTHIMEVSSQKTRVSRLPLLQVFAEDVVSHEMKFFSQRVPMQIKSSGLSITSGISQALNRAANERKIHQRSSSLPRRRSFQETLTSADDSRKSKKLMPVGLFRGNSMIEIPVERSHAVVYRAESEPCLDDIHYIMGVTPSSTQAGGSQQNISGMASRFAMSRETIQPSSFREGDKLNWSLTVNFGQKYTTLQQLVEWLELWGKKSFGCVGMEDILEIPQAKIRLNIPAQLILLSLWLLEYKYGSSQQDVAKGSSLQQSSKHLSRSRSSSSRRQSTNKPARYNRKIEHLINLFLKSPVTESKLQDIQSIRQQAPLHQPTSHSATRNKTPAEKPFTPTAGSIHSLTSLEHDDIINAYTQVLDGKDDSSSLEVSSLASDELDDSLMNTLNVLRESALNKTVFPKDESPERVQSVNSAPNQTIPSAVPKVTSPHARHILSESVQTMSKQINEVEIKHQTERKELSEIKLRSQVTEEHEIKPRSQLTEKHEIKPRSHVTEEVKKLPNANQVTIQIEDGSMAHQIQSAIREEFRRILEVQQKSVLAMMGAIDETTAEVISTSSSSNMQLHHNSSPPTKSKIMKSVSGLQQLTSAQTEMLVNTENRTTESFPSQENVANLQSSPYKSVHTRQMREALLELQNLQAEVRNLPEHTSSLDKINQDKDVSELKEEKLKLPLLSLQAWTEQIKPAPVQLPLLHCSTSAEVQEPFKFLSHYLPQFQQKLFLKDKVSPAPQFLHIKPQAAKFFHQSSSHKADFIHSFHGNFHPPPPSNIIPPPLPSNLIPPPPPSNIIPPPLPSNLLPPPHPSNYIPPPPPSNQIPPPPPSYYIRPLLFSNLIPPPPPSTHFPPSSTYFQPSSQQAPFPTLSLANYFLPSQPPAPETNSAYLNLQNFPQNFPLLRIIPPESSRNITQETKQRLLHQFHQHVLENPNVLPSQQEPVSTENFQLPSLLAETDKPKMSESIPGQHSAEVQTSDTAQDLTEDKVDASTSDTRINAGFALPRGLFESYLQLGEHLIGPEANETNAAFQLKMAQAMQRQMERKIRTRVDFSTMTQEQIDTAMATDPAMEVIRTAEAATSITKDTGVDPVEEVLNDYNLKRHNNVLPPDIFMGLRFADQNLKSSEIGKGRSYLNVVDIAAASVLRDIPERTDDTQNQEVIDSAILTSKQTVEQMSAIEESLREKFQSKYSVVSPRKHDQLTVGMFTDLHKENLMSISIIPQNSVSQPKSTMLRHLHDMSNQLKAIDEMSQNIEREFKSSHLLLSTIQDVNASLQRSRSPSPDRLKSPQRPPVKFQEEKSVTSTKTSLTSPQVSARSLQSKTSSSLGSLHGSHGHLSEFIQEVLSQGVQSDDYSEEIVLQVERDTREKLHKEFQLSGDQLINAKTAEERIKKKSPEEREKLKKWMTEKFHQRQEEYKRRRNELIEREPKPFKSQSTITKLNLKTLEENLNEKRMNMATEFMEQRLIEAGHLMDNILVDKPDIPWTLDFQPKKRKVANVAASSKSPTKKIESSSFLSRDQEVSTPSLAIRSRLSTKDSTPVKGILKVPGKASVTDLYLDNQALSSITEVDHSIDSSQDIINYAKKVVEMDNRDLESTTTSYLEPHKFENQKHGSYVDHKSQVTSRKSFASMVRLQRPETTRKWSELNRKRQCQDEQDKFIARQEAVKKSAVPKTKVLGSRKLSAPVVPRRVKTYSERLQEMKLKNKSSSQYHLAGVRSVSAVSSIPQSSHTSVQMRTFLRSHRPLHKPQSYTEQLQKLRSHPHATEPSSQLSKSAVVSPGSHRARPYSDPYSDVDYEELASVMSDWDVDETLQNILYGGGSLDTESYQMTDTNRSGGDLYKAYSESQSDYFDDVMRNRGPYRMVDSAELGAGDYQQSVDIEQIAEAASVASASVLSVIDWDAVEDLIKDV</sequence>
<dbReference type="Proteomes" id="UP001165740">
    <property type="component" value="Chromosome 5"/>
</dbReference>
<gene>
    <name evidence="4" type="primary">LOC106060096</name>
</gene>
<evidence type="ECO:0000313" key="4">
    <source>
        <dbReference type="RefSeq" id="XP_055886711.1"/>
    </source>
</evidence>
<feature type="region of interest" description="Disordered" evidence="2">
    <location>
        <begin position="1733"/>
        <end position="1763"/>
    </location>
</feature>
<dbReference type="PANTHER" id="PTHR14492">
    <property type="entry name" value="JBTS17"/>
    <property type="match status" value="1"/>
</dbReference>
<feature type="region of interest" description="Disordered" evidence="2">
    <location>
        <begin position="1824"/>
        <end position="1849"/>
    </location>
</feature>
<feature type="coiled-coil region" evidence="1">
    <location>
        <begin position="1862"/>
        <end position="1889"/>
    </location>
</feature>
<feature type="compositionally biased region" description="Low complexity" evidence="2">
    <location>
        <begin position="1676"/>
        <end position="1696"/>
    </location>
</feature>
<protein>
    <submittedName>
        <fullName evidence="4">Uncharacterized protein LOC106060096 isoform X1</fullName>
    </submittedName>
</protein>
<name>A0A9W3AHJ3_BIOGL</name>
<feature type="region of interest" description="Disordered" evidence="2">
    <location>
        <begin position="2685"/>
        <end position="2744"/>
    </location>
</feature>
<feature type="region of interest" description="Disordered" evidence="2">
    <location>
        <begin position="3152"/>
        <end position="3201"/>
    </location>
</feature>
<dbReference type="OrthoDB" id="5974632at2759"/>
<feature type="coiled-coil region" evidence="1">
    <location>
        <begin position="2042"/>
        <end position="2069"/>
    </location>
</feature>
<proteinExistence type="predicted"/>
<feature type="compositionally biased region" description="Polar residues" evidence="2">
    <location>
        <begin position="1739"/>
        <end position="1749"/>
    </location>
</feature>